<keyword evidence="8" id="KW-0325">Glycoprotein</keyword>
<evidence type="ECO:0000256" key="1">
    <source>
        <dbReference type="ARBA" id="ARBA00004651"/>
    </source>
</evidence>
<keyword evidence="4" id="KW-0762">Sugar transport</keyword>
<dbReference type="OrthoDB" id="4142200at2759"/>
<evidence type="ECO:0000256" key="8">
    <source>
        <dbReference type="ARBA" id="ARBA00023180"/>
    </source>
</evidence>
<dbReference type="InterPro" id="IPR005828">
    <property type="entry name" value="MFS_sugar_transport-like"/>
</dbReference>
<dbReference type="NCBIfam" id="TIGR00879">
    <property type="entry name" value="SP"/>
    <property type="match status" value="1"/>
</dbReference>
<dbReference type="PROSITE" id="PS50850">
    <property type="entry name" value="MFS"/>
    <property type="match status" value="1"/>
</dbReference>
<dbReference type="EMBL" id="OU900098">
    <property type="protein sequence ID" value="CAG9862027.1"/>
    <property type="molecule type" value="Genomic_DNA"/>
</dbReference>
<organism evidence="13 14">
    <name type="scientific">Phyllotreta striolata</name>
    <name type="common">Striped flea beetle</name>
    <name type="synonym">Crioceris striolata</name>
    <dbReference type="NCBI Taxonomy" id="444603"/>
    <lineage>
        <taxon>Eukaryota</taxon>
        <taxon>Metazoa</taxon>
        <taxon>Ecdysozoa</taxon>
        <taxon>Arthropoda</taxon>
        <taxon>Hexapoda</taxon>
        <taxon>Insecta</taxon>
        <taxon>Pterygota</taxon>
        <taxon>Neoptera</taxon>
        <taxon>Endopterygota</taxon>
        <taxon>Coleoptera</taxon>
        <taxon>Polyphaga</taxon>
        <taxon>Cucujiformia</taxon>
        <taxon>Chrysomeloidea</taxon>
        <taxon>Chrysomelidae</taxon>
        <taxon>Galerucinae</taxon>
        <taxon>Alticini</taxon>
        <taxon>Phyllotreta</taxon>
    </lineage>
</organism>
<keyword evidence="6 10" id="KW-1133">Transmembrane helix</keyword>
<feature type="transmembrane region" description="Helical" evidence="10">
    <location>
        <begin position="316"/>
        <end position="338"/>
    </location>
</feature>
<dbReference type="InterPro" id="IPR005829">
    <property type="entry name" value="Sugar_transporter_CS"/>
</dbReference>
<evidence type="ECO:0000256" key="6">
    <source>
        <dbReference type="ARBA" id="ARBA00022989"/>
    </source>
</evidence>
<feature type="transmembrane region" description="Helical" evidence="10">
    <location>
        <begin position="419"/>
        <end position="438"/>
    </location>
</feature>
<feature type="transmembrane region" description="Helical" evidence="10">
    <location>
        <begin position="140"/>
        <end position="159"/>
    </location>
</feature>
<keyword evidence="3" id="KW-1003">Cell membrane</keyword>
<dbReference type="SUPFAM" id="SSF103473">
    <property type="entry name" value="MFS general substrate transporter"/>
    <property type="match status" value="1"/>
</dbReference>
<evidence type="ECO:0000313" key="13">
    <source>
        <dbReference type="EMBL" id="CAG9862027.1"/>
    </source>
</evidence>
<comment type="similarity">
    <text evidence="9">Belongs to the major facilitator superfamily. Sugar transporter (TC 2.A.1.1) family.</text>
</comment>
<evidence type="ECO:0000256" key="10">
    <source>
        <dbReference type="SAM" id="Phobius"/>
    </source>
</evidence>
<dbReference type="InterPro" id="IPR036259">
    <property type="entry name" value="MFS_trans_sf"/>
</dbReference>
<feature type="transmembrane region" description="Helical" evidence="10">
    <location>
        <begin position="350"/>
        <end position="375"/>
    </location>
</feature>
<accession>A0A9N9TWT0</accession>
<evidence type="ECO:0000256" key="2">
    <source>
        <dbReference type="ARBA" id="ARBA00022448"/>
    </source>
</evidence>
<dbReference type="Gene3D" id="1.20.1250.20">
    <property type="entry name" value="MFS general substrate transporter like domains"/>
    <property type="match status" value="1"/>
</dbReference>
<keyword evidence="11" id="KW-0732">Signal</keyword>
<dbReference type="Pfam" id="PF00083">
    <property type="entry name" value="Sugar_tr"/>
    <property type="match status" value="1"/>
</dbReference>
<dbReference type="Proteomes" id="UP001153712">
    <property type="component" value="Chromosome 5"/>
</dbReference>
<feature type="transmembrane region" description="Helical" evidence="10">
    <location>
        <begin position="53"/>
        <end position="71"/>
    </location>
</feature>
<dbReference type="InterPro" id="IPR003663">
    <property type="entry name" value="Sugar/inositol_transpt"/>
</dbReference>
<dbReference type="PROSITE" id="PS00217">
    <property type="entry name" value="SUGAR_TRANSPORT_2"/>
    <property type="match status" value="1"/>
</dbReference>
<dbReference type="InterPro" id="IPR020846">
    <property type="entry name" value="MFS_dom"/>
</dbReference>
<evidence type="ECO:0000256" key="4">
    <source>
        <dbReference type="ARBA" id="ARBA00022597"/>
    </source>
</evidence>
<keyword evidence="14" id="KW-1185">Reference proteome</keyword>
<evidence type="ECO:0000256" key="5">
    <source>
        <dbReference type="ARBA" id="ARBA00022692"/>
    </source>
</evidence>
<keyword evidence="7 10" id="KW-0472">Membrane</keyword>
<dbReference type="InterPro" id="IPR050549">
    <property type="entry name" value="MFS_Trehalose_Transporter"/>
</dbReference>
<dbReference type="FunFam" id="1.20.1250.20:FF:000218">
    <property type="entry name" value="facilitated trehalose transporter Tret1"/>
    <property type="match status" value="1"/>
</dbReference>
<feature type="chain" id="PRO_5040134287" description="Major facilitator superfamily (MFS) profile domain-containing protein" evidence="11">
    <location>
        <begin position="20"/>
        <end position="455"/>
    </location>
</feature>
<dbReference type="AlphaFoldDB" id="A0A9N9TWT0"/>
<dbReference type="GO" id="GO:0005886">
    <property type="term" value="C:plasma membrane"/>
    <property type="evidence" value="ECO:0007669"/>
    <property type="project" value="UniProtKB-SubCell"/>
</dbReference>
<feature type="signal peptide" evidence="11">
    <location>
        <begin position="1"/>
        <end position="19"/>
    </location>
</feature>
<feature type="transmembrane region" description="Helical" evidence="10">
    <location>
        <begin position="165"/>
        <end position="186"/>
    </location>
</feature>
<feature type="transmembrane region" description="Helical" evidence="10">
    <location>
        <begin position="107"/>
        <end position="128"/>
    </location>
</feature>
<evidence type="ECO:0000259" key="12">
    <source>
        <dbReference type="PROSITE" id="PS50850"/>
    </source>
</evidence>
<protein>
    <recommendedName>
        <fullName evidence="12">Major facilitator superfamily (MFS) profile domain-containing protein</fullName>
    </recommendedName>
</protein>
<comment type="subcellular location">
    <subcellularLocation>
        <location evidence="1">Cell membrane</location>
        <topology evidence="1">Multi-pass membrane protein</topology>
    </subcellularLocation>
</comment>
<dbReference type="PANTHER" id="PTHR48021:SF47">
    <property type="entry name" value="GH17672P"/>
    <property type="match status" value="1"/>
</dbReference>
<feature type="transmembrane region" description="Helical" evidence="10">
    <location>
        <begin position="287"/>
        <end position="309"/>
    </location>
</feature>
<evidence type="ECO:0000256" key="3">
    <source>
        <dbReference type="ARBA" id="ARBA00022475"/>
    </source>
</evidence>
<keyword evidence="5 10" id="KW-0812">Transmembrane</keyword>
<dbReference type="PANTHER" id="PTHR48021">
    <property type="match status" value="1"/>
</dbReference>
<evidence type="ECO:0000256" key="7">
    <source>
        <dbReference type="ARBA" id="ARBA00023136"/>
    </source>
</evidence>
<feature type="domain" description="Major facilitator superfamily (MFS) profile" evidence="12">
    <location>
        <begin position="7"/>
        <end position="442"/>
    </location>
</feature>
<evidence type="ECO:0000313" key="14">
    <source>
        <dbReference type="Proteomes" id="UP001153712"/>
    </source>
</evidence>
<keyword evidence="2 9" id="KW-0813">Transport</keyword>
<reference evidence="13" key="1">
    <citation type="submission" date="2022-01" db="EMBL/GenBank/DDBJ databases">
        <authorList>
            <person name="King R."/>
        </authorList>
    </citation>
    <scope>NUCLEOTIDE SEQUENCE</scope>
</reference>
<feature type="transmembrane region" description="Helical" evidence="10">
    <location>
        <begin position="387"/>
        <end position="407"/>
    </location>
</feature>
<proteinExistence type="inferred from homology"/>
<gene>
    <name evidence="13" type="ORF">PHYEVI_LOCUS8350</name>
</gene>
<dbReference type="GO" id="GO:0022857">
    <property type="term" value="F:transmembrane transporter activity"/>
    <property type="evidence" value="ECO:0007669"/>
    <property type="project" value="InterPro"/>
</dbReference>
<name>A0A9N9TWT0_PHYSR</name>
<sequence length="455" mass="49752">MSMSFTTLIVLAVDTLATSGDITMTWTSPMFSKLSSNDSSVNPLPRPITNQEGALIGSLLNIGAMLGVVPFSFISERFGRKKALLTIGVFHVIAYGTMAFARRVWLFYFGRLFGGLAVGGGYTILPMYIAEISEESKRGYHSMTLTVFWAIGNFLPYLVGPFASVRSFNLINAAFPTCFLLVFSLIGKESPFYLVGAGRLDEAEKVLVTVRSADPIEAEDELKRIRASIEKEKETPPTLRNVVANPGIRKSFVIAFGLVSFQQFSGWNAITFYLQPIFDGSGIDLPSYLSSMIVGASILVFSLPAPFLAHKFGRKTLLAASAGSMAVCLAVLGAFFTLKDRVKADVSGASWVPVAFLVVLVLGFESGLACLPWTISAEIFPKNVKKWSASGTCAVTYFTSFLMTQFFDDMRRGLGTDGTFFFYAGFSALCVVFTVVYVPETRGKTFVEIQELLRR</sequence>
<dbReference type="PRINTS" id="PR00171">
    <property type="entry name" value="SUGRTRNSPORT"/>
</dbReference>
<evidence type="ECO:0000256" key="11">
    <source>
        <dbReference type="SAM" id="SignalP"/>
    </source>
</evidence>
<evidence type="ECO:0000256" key="9">
    <source>
        <dbReference type="RuleBase" id="RU003346"/>
    </source>
</evidence>